<dbReference type="InterPro" id="IPR036617">
    <property type="entry name" value="BAF_sf"/>
</dbReference>
<dbReference type="AlphaFoldDB" id="A0AAN9FYX8"/>
<protein>
    <submittedName>
        <fullName evidence="3">Uncharacterized protein</fullName>
    </submittedName>
</protein>
<keyword evidence="2" id="KW-0539">Nucleus</keyword>
<dbReference type="Pfam" id="PF02961">
    <property type="entry name" value="SAM_BAF"/>
    <property type="match status" value="2"/>
</dbReference>
<dbReference type="InterPro" id="IPR051387">
    <property type="entry name" value="BAF"/>
</dbReference>
<dbReference type="InterPro" id="IPR004122">
    <property type="entry name" value="BAF_prot"/>
</dbReference>
<evidence type="ECO:0000256" key="2">
    <source>
        <dbReference type="ARBA" id="ARBA00023242"/>
    </source>
</evidence>
<evidence type="ECO:0000313" key="4">
    <source>
        <dbReference type="Proteomes" id="UP001374579"/>
    </source>
</evidence>
<dbReference type="GO" id="GO:0000793">
    <property type="term" value="C:condensed chromosome"/>
    <property type="evidence" value="ECO:0007669"/>
    <property type="project" value="TreeGrafter"/>
</dbReference>
<dbReference type="GO" id="GO:0003677">
    <property type="term" value="F:DNA binding"/>
    <property type="evidence" value="ECO:0007669"/>
    <property type="project" value="InterPro"/>
</dbReference>
<gene>
    <name evidence="3" type="ORF">V1264_024514</name>
</gene>
<dbReference type="SMART" id="SM01023">
    <property type="entry name" value="BAF"/>
    <property type="match status" value="1"/>
</dbReference>
<reference evidence="3 4" key="1">
    <citation type="submission" date="2024-02" db="EMBL/GenBank/DDBJ databases">
        <title>Chromosome-scale genome assembly of the rough periwinkle Littorina saxatilis.</title>
        <authorList>
            <person name="De Jode A."/>
            <person name="Faria R."/>
            <person name="Formenti G."/>
            <person name="Sims Y."/>
            <person name="Smith T.P."/>
            <person name="Tracey A."/>
            <person name="Wood J.M.D."/>
            <person name="Zagrodzka Z.B."/>
            <person name="Johannesson K."/>
            <person name="Butlin R.K."/>
            <person name="Leder E.H."/>
        </authorList>
    </citation>
    <scope>NUCLEOTIDE SEQUENCE [LARGE SCALE GENOMIC DNA]</scope>
    <source>
        <strain evidence="3">Snail1</strain>
        <tissue evidence="3">Muscle</tissue>
    </source>
</reference>
<dbReference type="GO" id="GO:0051276">
    <property type="term" value="P:chromosome organization"/>
    <property type="evidence" value="ECO:0007669"/>
    <property type="project" value="TreeGrafter"/>
</dbReference>
<proteinExistence type="predicted"/>
<keyword evidence="4" id="KW-1185">Reference proteome</keyword>
<name>A0AAN9FYX8_9CAEN</name>
<comment type="subcellular location">
    <subcellularLocation>
        <location evidence="1">Nucleus</location>
    </subcellularLocation>
</comment>
<dbReference type="EMBL" id="JBAMIC010001197">
    <property type="protein sequence ID" value="KAK7089568.1"/>
    <property type="molecule type" value="Genomic_DNA"/>
</dbReference>
<evidence type="ECO:0000313" key="3">
    <source>
        <dbReference type="EMBL" id="KAK7089568.1"/>
    </source>
</evidence>
<dbReference type="GO" id="GO:0005634">
    <property type="term" value="C:nucleus"/>
    <property type="evidence" value="ECO:0007669"/>
    <property type="project" value="UniProtKB-SubCell"/>
</dbReference>
<dbReference type="Proteomes" id="UP001374579">
    <property type="component" value="Unassembled WGS sequence"/>
</dbReference>
<sequence length="177" mass="20384">MPRIRKHAVFVTEPIKGRKLKTLPGIGKALEQRLKNKRIPDAKALLGGFVSAGNKSKFEDWMKRKCKANKFQAGECYDFFKEWSKHNIPQLEILAYLPVTKLSGLQTSGRNLSDAGYPFAKDIFGMYLLLEECQIRFITWLTRRHAAVNNNHAQKCFNFLHGWSEKEFLERNPNAGQ</sequence>
<accession>A0AAN9FYX8</accession>
<evidence type="ECO:0000256" key="1">
    <source>
        <dbReference type="ARBA" id="ARBA00004123"/>
    </source>
</evidence>
<dbReference type="SUPFAM" id="SSF47798">
    <property type="entry name" value="Barrier-to-autointegration factor, BAF"/>
    <property type="match status" value="2"/>
</dbReference>
<comment type="caution">
    <text evidence="3">The sequence shown here is derived from an EMBL/GenBank/DDBJ whole genome shotgun (WGS) entry which is preliminary data.</text>
</comment>
<organism evidence="3 4">
    <name type="scientific">Littorina saxatilis</name>
    <dbReference type="NCBI Taxonomy" id="31220"/>
    <lineage>
        <taxon>Eukaryota</taxon>
        <taxon>Metazoa</taxon>
        <taxon>Spiralia</taxon>
        <taxon>Lophotrochozoa</taxon>
        <taxon>Mollusca</taxon>
        <taxon>Gastropoda</taxon>
        <taxon>Caenogastropoda</taxon>
        <taxon>Littorinimorpha</taxon>
        <taxon>Littorinoidea</taxon>
        <taxon>Littorinidae</taxon>
        <taxon>Littorina</taxon>
    </lineage>
</organism>
<dbReference type="PANTHER" id="PTHR47507">
    <property type="entry name" value="BARRIER TO AUTOINTEGRATION FACTOR 2"/>
    <property type="match status" value="1"/>
</dbReference>
<dbReference type="Gene3D" id="1.10.150.40">
    <property type="entry name" value="Barrier-to-autointegration factor, BAF"/>
    <property type="match status" value="2"/>
</dbReference>
<dbReference type="PANTHER" id="PTHR47507:SF6">
    <property type="entry name" value="BARRIER-TO-AUTOINTEGRATION FACTOR"/>
    <property type="match status" value="1"/>
</dbReference>